<reference evidence="7 8" key="1">
    <citation type="submission" date="2020-10" db="EMBL/GenBank/DDBJ databases">
        <title>Pygocentrus nattereri (red-bellied piranha) genome, fPygNat1, primary haplotype.</title>
        <authorList>
            <person name="Myers G."/>
            <person name="Meyer A."/>
            <person name="Karagic N."/>
            <person name="Pippel M."/>
            <person name="Winkler S."/>
            <person name="Tracey A."/>
            <person name="Wood J."/>
            <person name="Formenti G."/>
            <person name="Howe K."/>
            <person name="Fedrigo O."/>
            <person name="Jarvis E.D."/>
        </authorList>
    </citation>
    <scope>NUCLEOTIDE SEQUENCE [LARGE SCALE GENOMIC DNA]</scope>
</reference>
<feature type="domain" description="AIG1-type G" evidence="6">
    <location>
        <begin position="554"/>
        <end position="786"/>
    </location>
</feature>
<dbReference type="GO" id="GO:0005525">
    <property type="term" value="F:GTP binding"/>
    <property type="evidence" value="ECO:0007669"/>
    <property type="project" value="UniProtKB-KW"/>
</dbReference>
<accession>A0A3B4EGX3</accession>
<feature type="region of interest" description="Disordered" evidence="5">
    <location>
        <begin position="1734"/>
        <end position="1787"/>
    </location>
</feature>
<dbReference type="OMA" id="ENERTEY"/>
<dbReference type="AlphaFoldDB" id="A0A3B4EGX3"/>
<evidence type="ECO:0000313" key="8">
    <source>
        <dbReference type="Proteomes" id="UP001501920"/>
    </source>
</evidence>
<sequence>MHMFVFIVSDLRIVLLGKNSSEISRVGNSILGRDVFDIEGPPPLVEQHSERARGKVEGRYITLINTPHLFDPDLSVYQITVRIKECMSLCSPGPHGVVLVLQPDDFTETDSSRMDHILSSLSEEAHKYTLVLTTQNKETGASAGPVQENIIQKVITKYSNRRLEWSKCSCAMFVEMIEKVVEENRGSLVCEEFEDAPLTLEQKWSEQETEVEVLYHIKEQEHEETEELQEYDQTELKEHEEIKQLHEHDPTKQQGIEGDLPRQKQEKTKTTLMTSVTKHFSISDLRIVLLGKNSSEISRVGNSILGRDGFDTEGPPPLVEQHSERARGKVEGRYITLINTPHLFDPDLSVHQITVRIKECMSLCSPGPHGVVLVLQPDDFTETDSSRMDHILSSLSEEAQKYTLVLTTQNKEAGASAGPVQENIIQKVITKYRNRHLEWRKCSCATFMKIIEKVVEENRGSFVCGEFEDAPLTLEQKWSEQETEVEELYHIKGQEHEETEELQEYDQTELKEHEEIKQLHEHDHTKQQGIEGPRQKQEKTKTTLMTSVTKHFSISDLRIVLLGKNSSEISRVGNSILGRDGFDTEGPPPLVEQHSERARGKVEGRYITLINTPHLFDPDLSVYQITVRIKECMSLCSPGPHGVVLVLQPDDFTETDSSRMDHILSSLSEEAHKYTLVLTTQNKEAGASAGPVQENIIQKVITKYRNRHLEWSKCSCATFMKIIEKVVEENRGSFVCGEFEDAPLTLEQKWSEQETEVEELYHIKGQEHEETEELQEYDQTELKEHEEIKQLHEHDHTKQQGFEGPRQKQEKTKTTLMTSVTKHFSRSKPRSNVVLLGRENEAKTSVCKLLLGKKFSTSHQKVKQKSSSVCVRREGEVCGRLIGLVEMPAVYNTQLSEDDVMQKAFHCVSVCDPGVHAFFIVISEDRLTDEDKGEMEMIQRIFSSRLNKNTIVLISRQSQSKELDASVKKVIKGFGGRYKYLDSKTDATQLIKCLEMLHTESRGSLYTMDMYVEAQVKAQLQYKKHIQNLQQKITELTQKNRKSQTQGSKPRSNVVLLGRENEAKTSVCKLLLGKKFSTSHQKVKQKSSSLCLRREGEVCGRLIGLVEMPALYNTQLSEDEVMQKAFHCVSVCDPGVHAFFIVISEDRLTDEDNGEMEMMQRIFSSRFNKNTIVLISRQSQSKELDASVKKVIKGFGGRYKYLDSKTDATQLIKCLEMLHTESRGSLYTMDMYVEAQVKAQLQYKKHIQNLQQKITELTQKNRKSQTQDSPKSPEALRIVLLGKTGVGKSATGNTILGKEDVFKEDIGGSVTVVCQKESADINGRQIIVVDTPGLFDTNVPNVEITKEITKCISMAAPGPHVFLLVLSIGQRFTQEEQDTVNMIKDTFGEKCKMYTIVVFSKGDFLKGNTIEQYIEKSGPTMKRFLFDFGNRYHVLNNSNKSSSTQVTDLLEKIDSMVAVNRGSCYTNDMFQQVEKALQEKQERILKEREEEIEREKERLKAKYEAELEKMRIEIQKEKDNQEAEGRRREKEFKEKELDIKREMTEMERIQREDVMKKREEDEKKMQEWIAEIHREREENRQQWEKQREEDQRRRDQEEEERRKKEEEWKKKQKEERENFEKEREYMEKKVREELMKLQQDYKQKAEEEEKRRKELEEKIQHAEESKKKELQELQITQQREWIKRIDEEEKRRHKQQKYWEKTIASMVEAWILQQIRKQRQHEWEKEKEIEEKDLKVKERKEKEEQERKRIENEANEKIRQMKEQLEAQREKEEKERNKKEEQLRKEMEEQLQKQLESFREEREEEETIRTEVERRNLEFIIQIHSREIENLKTHVKVIARKQAEEEFHAKLDEKVKEARDKGFAEGCAEVEAERTALGRRVDRFVQTVCKS</sequence>
<dbReference type="STRING" id="42514.ENSPNAP00000035767"/>
<evidence type="ECO:0000256" key="4">
    <source>
        <dbReference type="SAM" id="Coils"/>
    </source>
</evidence>
<keyword evidence="4" id="KW-0175">Coiled coil</keyword>
<feature type="domain" description="AIG1-type G" evidence="6">
    <location>
        <begin position="8"/>
        <end position="240"/>
    </location>
</feature>
<feature type="coiled-coil region" evidence="4">
    <location>
        <begin position="1240"/>
        <end position="1267"/>
    </location>
</feature>
<evidence type="ECO:0000256" key="3">
    <source>
        <dbReference type="ARBA" id="ARBA00023134"/>
    </source>
</evidence>
<feature type="region of interest" description="Disordered" evidence="5">
    <location>
        <begin position="1639"/>
        <end position="1668"/>
    </location>
</feature>
<evidence type="ECO:0000256" key="1">
    <source>
        <dbReference type="ARBA" id="ARBA00008535"/>
    </source>
</evidence>
<organism evidence="7 8">
    <name type="scientific">Pygocentrus nattereri</name>
    <name type="common">Red-bellied piranha</name>
    <dbReference type="NCBI Taxonomy" id="42514"/>
    <lineage>
        <taxon>Eukaryota</taxon>
        <taxon>Metazoa</taxon>
        <taxon>Chordata</taxon>
        <taxon>Craniata</taxon>
        <taxon>Vertebrata</taxon>
        <taxon>Euteleostomi</taxon>
        <taxon>Actinopterygii</taxon>
        <taxon>Neopterygii</taxon>
        <taxon>Teleostei</taxon>
        <taxon>Ostariophysi</taxon>
        <taxon>Characiformes</taxon>
        <taxon>Characoidei</taxon>
        <taxon>Pygocentrus</taxon>
    </lineage>
</organism>
<feature type="region of interest" description="Disordered" evidence="5">
    <location>
        <begin position="1575"/>
        <end position="1624"/>
    </location>
</feature>
<gene>
    <name evidence="7" type="primary">AK9</name>
</gene>
<name>A0A3B4EGX3_PYGNA</name>
<dbReference type="Proteomes" id="UP001501920">
    <property type="component" value="Chromosome 1"/>
</dbReference>
<comment type="similarity">
    <text evidence="1">Belongs to the TRAFAC class TrmE-Era-EngA-EngB-Septin-like GTPase superfamily. AIG1/Toc34/Toc159-like paraseptin GTPase family. IAN subfamily.</text>
</comment>
<dbReference type="InterPro" id="IPR006703">
    <property type="entry name" value="G_AIG1"/>
</dbReference>
<keyword evidence="8" id="KW-1185">Reference proteome</keyword>
<dbReference type="Gene3D" id="3.40.50.300">
    <property type="entry name" value="P-loop containing nucleotide triphosphate hydrolases"/>
    <property type="match status" value="6"/>
</dbReference>
<evidence type="ECO:0000313" key="7">
    <source>
        <dbReference type="Ensembl" id="ENSPNAP00000035767.2"/>
    </source>
</evidence>
<dbReference type="Ensembl" id="ENSPNAT00000029241.2">
    <property type="protein sequence ID" value="ENSPNAP00000035767.2"/>
    <property type="gene ID" value="ENSPNAG00000031393.1"/>
</dbReference>
<proteinExistence type="inferred from homology"/>
<feature type="region of interest" description="Disordered" evidence="5">
    <location>
        <begin position="520"/>
        <end position="540"/>
    </location>
</feature>
<reference evidence="7" key="3">
    <citation type="submission" date="2025-09" db="UniProtKB">
        <authorList>
            <consortium name="Ensembl"/>
        </authorList>
    </citation>
    <scope>IDENTIFICATION</scope>
</reference>
<dbReference type="InterPro" id="IPR027417">
    <property type="entry name" value="P-loop_NTPase"/>
</dbReference>
<evidence type="ECO:0000256" key="2">
    <source>
        <dbReference type="ARBA" id="ARBA00022741"/>
    </source>
</evidence>
<dbReference type="CDD" id="cd01852">
    <property type="entry name" value="AIG1"/>
    <property type="match status" value="1"/>
</dbReference>
<dbReference type="PANTHER" id="PTHR10903">
    <property type="entry name" value="GTPASE, IMAP FAMILY MEMBER-RELATED"/>
    <property type="match status" value="1"/>
</dbReference>
<feature type="region of interest" description="Disordered" evidence="5">
    <location>
        <begin position="1545"/>
        <end position="1564"/>
    </location>
</feature>
<dbReference type="InterPro" id="IPR045058">
    <property type="entry name" value="GIMA/IAN/Toc"/>
</dbReference>
<dbReference type="GeneTree" id="ENSGT01120000271858"/>
<feature type="domain" description="AIG1-type G" evidence="6">
    <location>
        <begin position="282"/>
        <end position="514"/>
    </location>
</feature>
<feature type="coiled-coil region" evidence="4">
    <location>
        <begin position="1019"/>
        <end position="1046"/>
    </location>
</feature>
<feature type="domain" description="AIG1-type G" evidence="6">
    <location>
        <begin position="1273"/>
        <end position="1474"/>
    </location>
</feature>
<dbReference type="FunFam" id="3.40.50.300:FF:000366">
    <property type="entry name" value="GTPase, IMAP family member 2"/>
    <property type="match status" value="1"/>
</dbReference>
<dbReference type="SUPFAM" id="SSF52540">
    <property type="entry name" value="P-loop containing nucleoside triphosphate hydrolases"/>
    <property type="match status" value="6"/>
</dbReference>
<keyword evidence="3" id="KW-0342">GTP-binding</keyword>
<feature type="region of interest" description="Disordered" evidence="5">
    <location>
        <begin position="793"/>
        <end position="822"/>
    </location>
</feature>
<dbReference type="PROSITE" id="PS51720">
    <property type="entry name" value="G_AIG1"/>
    <property type="match status" value="4"/>
</dbReference>
<dbReference type="Pfam" id="PF04548">
    <property type="entry name" value="AIG1"/>
    <property type="match status" value="6"/>
</dbReference>
<feature type="region of interest" description="Disordered" evidence="5">
    <location>
        <begin position="245"/>
        <end position="266"/>
    </location>
</feature>
<evidence type="ECO:0000256" key="5">
    <source>
        <dbReference type="SAM" id="MobiDB-lite"/>
    </source>
</evidence>
<dbReference type="PANTHER" id="PTHR10903:SF170">
    <property type="entry name" value="GTPASE IMAP FAMILY MEMBER 7"/>
    <property type="match status" value="1"/>
</dbReference>
<reference evidence="7" key="2">
    <citation type="submission" date="2025-08" db="UniProtKB">
        <authorList>
            <consortium name="Ensembl"/>
        </authorList>
    </citation>
    <scope>IDENTIFICATION</scope>
</reference>
<evidence type="ECO:0000259" key="6">
    <source>
        <dbReference type="PROSITE" id="PS51720"/>
    </source>
</evidence>
<protein>
    <recommendedName>
        <fullName evidence="6">AIG1-type G domain-containing protein</fullName>
    </recommendedName>
</protein>
<keyword evidence="2" id="KW-0547">Nucleotide-binding</keyword>